<dbReference type="PANTHER" id="PTHR22897">
    <property type="entry name" value="QUIESCIN Q6-RELATED SULFHYDRYL OXIDASE"/>
    <property type="match status" value="1"/>
</dbReference>
<dbReference type="Pfam" id="PF04777">
    <property type="entry name" value="Evr1_Alr"/>
    <property type="match status" value="1"/>
</dbReference>
<dbReference type="Pfam" id="PF00085">
    <property type="entry name" value="Thioredoxin"/>
    <property type="match status" value="1"/>
</dbReference>
<feature type="transmembrane region" description="Helical" evidence="8">
    <location>
        <begin position="508"/>
        <end position="529"/>
    </location>
</feature>
<evidence type="ECO:0000313" key="13">
    <source>
        <dbReference type="Proteomes" id="UP001153069"/>
    </source>
</evidence>
<dbReference type="Gene3D" id="3.40.30.10">
    <property type="entry name" value="Glutaredoxin"/>
    <property type="match status" value="1"/>
</dbReference>
<evidence type="ECO:0000259" key="10">
    <source>
        <dbReference type="PROSITE" id="PS51324"/>
    </source>
</evidence>
<comment type="cofactor">
    <cofactor evidence="1 8">
        <name>FAD</name>
        <dbReference type="ChEBI" id="CHEBI:57692"/>
    </cofactor>
</comment>
<evidence type="ECO:0000259" key="11">
    <source>
        <dbReference type="PROSITE" id="PS51352"/>
    </source>
</evidence>
<dbReference type="Gene3D" id="1.20.120.310">
    <property type="entry name" value="ERV/ALR sulfhydryl oxidase domain"/>
    <property type="match status" value="1"/>
</dbReference>
<dbReference type="SUPFAM" id="SSF52833">
    <property type="entry name" value="Thioredoxin-like"/>
    <property type="match status" value="1"/>
</dbReference>
<keyword evidence="4 8" id="KW-0274">FAD</keyword>
<dbReference type="GO" id="GO:0000139">
    <property type="term" value="C:Golgi membrane"/>
    <property type="evidence" value="ECO:0007669"/>
    <property type="project" value="TreeGrafter"/>
</dbReference>
<evidence type="ECO:0000256" key="8">
    <source>
        <dbReference type="RuleBase" id="RU371123"/>
    </source>
</evidence>
<dbReference type="InterPro" id="IPR013766">
    <property type="entry name" value="Thioredoxin_domain"/>
</dbReference>
<comment type="caution">
    <text evidence="12">The sequence shown here is derived from an EMBL/GenBank/DDBJ whole genome shotgun (WGS) entry which is preliminary data.</text>
</comment>
<keyword evidence="8" id="KW-1133">Transmembrane helix</keyword>
<dbReference type="InterPro" id="IPR036774">
    <property type="entry name" value="ERV/ALR_sulphydryl_oxid_sf"/>
</dbReference>
<gene>
    <name evidence="12" type="ORF">SEMRO_2174_G317690.1</name>
</gene>
<dbReference type="GO" id="GO:0005615">
    <property type="term" value="C:extracellular space"/>
    <property type="evidence" value="ECO:0007669"/>
    <property type="project" value="TreeGrafter"/>
</dbReference>
<keyword evidence="6" id="KW-1015">Disulfide bond</keyword>
<feature type="domain" description="ERV/ALR sulfhydryl oxidase" evidence="10">
    <location>
        <begin position="317"/>
        <end position="438"/>
    </location>
</feature>
<dbReference type="InterPro" id="IPR017937">
    <property type="entry name" value="Thioredoxin_CS"/>
</dbReference>
<feature type="signal peptide" evidence="9">
    <location>
        <begin position="1"/>
        <end position="32"/>
    </location>
</feature>
<dbReference type="EMBL" id="CAICTM010002172">
    <property type="protein sequence ID" value="CAB9528221.1"/>
    <property type="molecule type" value="Genomic_DNA"/>
</dbReference>
<feature type="chain" id="PRO_5040385235" description="Sulfhydryl oxidase" evidence="9">
    <location>
        <begin position="33"/>
        <end position="546"/>
    </location>
</feature>
<accession>A0A9N8HWB6</accession>
<dbReference type="OrthoDB" id="59470at2759"/>
<dbReference type="GO" id="GO:0006457">
    <property type="term" value="P:protein folding"/>
    <property type="evidence" value="ECO:0007669"/>
    <property type="project" value="TreeGrafter"/>
</dbReference>
<keyword evidence="13" id="KW-1185">Reference proteome</keyword>
<keyword evidence="3 9" id="KW-0732">Signal</keyword>
<evidence type="ECO:0000256" key="3">
    <source>
        <dbReference type="ARBA" id="ARBA00022729"/>
    </source>
</evidence>
<dbReference type="InterPro" id="IPR017905">
    <property type="entry name" value="ERV/ALR_sulphydryl_oxidase"/>
</dbReference>
<evidence type="ECO:0000256" key="5">
    <source>
        <dbReference type="ARBA" id="ARBA00023002"/>
    </source>
</evidence>
<dbReference type="EC" id="1.8.3.2" evidence="8"/>
<dbReference type="AlphaFoldDB" id="A0A9N8HWB6"/>
<dbReference type="Proteomes" id="UP001153069">
    <property type="component" value="Unassembled WGS sequence"/>
</dbReference>
<keyword evidence="8" id="KW-0812">Transmembrane</keyword>
<dbReference type="PANTHER" id="PTHR22897:SF8">
    <property type="entry name" value="SULFHYDRYL OXIDASE"/>
    <property type="match status" value="1"/>
</dbReference>
<comment type="catalytic activity">
    <reaction evidence="8">
        <text>2 R'C(R)SH + O2 = R'C(R)S-S(R)CR' + H2O2</text>
        <dbReference type="Rhea" id="RHEA:17357"/>
        <dbReference type="ChEBI" id="CHEBI:15379"/>
        <dbReference type="ChEBI" id="CHEBI:16240"/>
        <dbReference type="ChEBI" id="CHEBI:16520"/>
        <dbReference type="ChEBI" id="CHEBI:17412"/>
        <dbReference type="EC" id="1.8.3.2"/>
    </reaction>
</comment>
<evidence type="ECO:0000256" key="1">
    <source>
        <dbReference type="ARBA" id="ARBA00001974"/>
    </source>
</evidence>
<dbReference type="InterPro" id="IPR036249">
    <property type="entry name" value="Thioredoxin-like_sf"/>
</dbReference>
<keyword evidence="5 8" id="KW-0560">Oxidoreductase</keyword>
<evidence type="ECO:0000313" key="12">
    <source>
        <dbReference type="EMBL" id="CAB9528221.1"/>
    </source>
</evidence>
<dbReference type="GO" id="GO:0016971">
    <property type="term" value="F:flavin-dependent sulfhydryl oxidase activity"/>
    <property type="evidence" value="ECO:0007669"/>
    <property type="project" value="InterPro"/>
</dbReference>
<evidence type="ECO:0000256" key="7">
    <source>
        <dbReference type="ARBA" id="ARBA00023180"/>
    </source>
</evidence>
<evidence type="ECO:0000256" key="2">
    <source>
        <dbReference type="ARBA" id="ARBA00022630"/>
    </source>
</evidence>
<organism evidence="12 13">
    <name type="scientific">Seminavis robusta</name>
    <dbReference type="NCBI Taxonomy" id="568900"/>
    <lineage>
        <taxon>Eukaryota</taxon>
        <taxon>Sar</taxon>
        <taxon>Stramenopiles</taxon>
        <taxon>Ochrophyta</taxon>
        <taxon>Bacillariophyta</taxon>
        <taxon>Bacillariophyceae</taxon>
        <taxon>Bacillariophycidae</taxon>
        <taxon>Naviculales</taxon>
        <taxon>Naviculaceae</taxon>
        <taxon>Seminavis</taxon>
    </lineage>
</organism>
<keyword evidence="8" id="KW-0472">Membrane</keyword>
<sequence length="546" mass="62916">MRRRRDEKPAARMVSILFFASAFLLLPLPCQGKKSDAEYLYRVMPREESSPIIDYAPPLNNETKNNMGGSALYHPNFLYSTFGPAAVARVVEFYAPWCPHCQHFAPKYVKFARRMNEIVKPYGIQIDFYAVSCTVNKKVCKQQDVRGYPTVKVFAAGSSNATVTKYFDLHPFQVLRDIGINIDPVDAAEEEHPAAESAEERNLKSKGQNAKKFVLNLPSIKKRSKADLYADAYRSFHFAMKTGVFMANGPLPNKTVPILYNWLELLQSTLPPTWNIHPLIKKMLQEFDHIIKGEDQLLEVIDQFPPISKEWSPSCTKGVEAMGYTCGLWELFHIMTVGVVEYNEKVVNDDGYSFFRTEQVANDLRNYIEHFFGCDVCRMNFLHAFDNCALDRCNRLSDQVGDLAAWKQLPIWLFETHNAVNVRLMKEQAERDKRPTTHLDEMNVQWPSRIDCPKCWNPDGSWDEGIMYLFMFDQYWPDDGKTSQVTRRALFQSTINAEPDDLESEGSFMGTALKFIPVLIVLGTIAYFYKKRSDLWKTGRHKKRDY</sequence>
<evidence type="ECO:0000256" key="4">
    <source>
        <dbReference type="ARBA" id="ARBA00022827"/>
    </source>
</evidence>
<dbReference type="InterPro" id="IPR039798">
    <property type="entry name" value="Sulfhydryl_oxidase"/>
</dbReference>
<keyword evidence="2 8" id="KW-0285">Flavoprotein</keyword>
<proteinExistence type="predicted"/>
<evidence type="ECO:0000256" key="9">
    <source>
        <dbReference type="SAM" id="SignalP"/>
    </source>
</evidence>
<dbReference type="GO" id="GO:0003756">
    <property type="term" value="F:protein disulfide isomerase activity"/>
    <property type="evidence" value="ECO:0007669"/>
    <property type="project" value="TreeGrafter"/>
</dbReference>
<keyword evidence="7" id="KW-0325">Glycoprotein</keyword>
<dbReference type="PROSITE" id="PS51324">
    <property type="entry name" value="ERV_ALR"/>
    <property type="match status" value="1"/>
</dbReference>
<dbReference type="CDD" id="cd02961">
    <property type="entry name" value="PDI_a_family"/>
    <property type="match status" value="1"/>
</dbReference>
<dbReference type="PROSITE" id="PS00194">
    <property type="entry name" value="THIOREDOXIN_1"/>
    <property type="match status" value="1"/>
</dbReference>
<dbReference type="PROSITE" id="PS51352">
    <property type="entry name" value="THIOREDOXIN_2"/>
    <property type="match status" value="1"/>
</dbReference>
<name>A0A9N8HWB6_9STRA</name>
<reference evidence="12" key="1">
    <citation type="submission" date="2020-06" db="EMBL/GenBank/DDBJ databases">
        <authorList>
            <consortium name="Plant Systems Biology data submission"/>
        </authorList>
    </citation>
    <scope>NUCLEOTIDE SEQUENCE</scope>
    <source>
        <strain evidence="12">D6</strain>
    </source>
</reference>
<dbReference type="SUPFAM" id="SSF69000">
    <property type="entry name" value="FAD-dependent thiol oxidase"/>
    <property type="match status" value="1"/>
</dbReference>
<protein>
    <recommendedName>
        <fullName evidence="8">Sulfhydryl oxidase</fullName>
        <ecNumber evidence="8">1.8.3.2</ecNumber>
    </recommendedName>
</protein>
<evidence type="ECO:0000256" key="6">
    <source>
        <dbReference type="ARBA" id="ARBA00023157"/>
    </source>
</evidence>
<feature type="domain" description="Thioredoxin" evidence="11">
    <location>
        <begin position="50"/>
        <end position="194"/>
    </location>
</feature>